<dbReference type="PANTHER" id="PTHR21549">
    <property type="entry name" value="MUTATED IN BLADDER CANCER 1"/>
    <property type="match status" value="1"/>
</dbReference>
<keyword evidence="4" id="KW-1185">Reference proteome</keyword>
<protein>
    <submittedName>
        <fullName evidence="3">CC148 protein</fullName>
    </submittedName>
</protein>
<accession>A0A7K5NBZ7</accession>
<evidence type="ECO:0000256" key="2">
    <source>
        <dbReference type="SAM" id="Coils"/>
    </source>
</evidence>
<evidence type="ECO:0000313" key="4">
    <source>
        <dbReference type="Proteomes" id="UP000524558"/>
    </source>
</evidence>
<feature type="non-terminal residue" evidence="3">
    <location>
        <position position="588"/>
    </location>
</feature>
<comment type="caution">
    <text evidence="3">The sequence shown here is derived from an EMBL/GenBank/DDBJ whole genome shotgun (WGS) entry which is preliminary data.</text>
</comment>
<organism evidence="3 4">
    <name type="scientific">Chroicocephalus maculipennis</name>
    <name type="common">Brown-hooded gull</name>
    <name type="synonym">Larus maculipennis</name>
    <dbReference type="NCBI Taxonomy" id="287016"/>
    <lineage>
        <taxon>Eukaryota</taxon>
        <taxon>Metazoa</taxon>
        <taxon>Chordata</taxon>
        <taxon>Craniata</taxon>
        <taxon>Vertebrata</taxon>
        <taxon>Euteleostomi</taxon>
        <taxon>Archelosauria</taxon>
        <taxon>Archosauria</taxon>
        <taxon>Dinosauria</taxon>
        <taxon>Saurischia</taxon>
        <taxon>Theropoda</taxon>
        <taxon>Coelurosauria</taxon>
        <taxon>Aves</taxon>
        <taxon>Neognathae</taxon>
        <taxon>Neoaves</taxon>
        <taxon>Charadriiformes</taxon>
        <taxon>Laridae</taxon>
        <taxon>Chroicocephalus</taxon>
    </lineage>
</organism>
<dbReference type="InterPro" id="IPR039902">
    <property type="entry name" value="CCDC148/CCDC112"/>
</dbReference>
<dbReference type="AlphaFoldDB" id="A0A7K5NBZ7"/>
<reference evidence="3 4" key="1">
    <citation type="submission" date="2019-09" db="EMBL/GenBank/DDBJ databases">
        <title>Bird 10,000 Genomes (B10K) Project - Family phase.</title>
        <authorList>
            <person name="Zhang G."/>
        </authorList>
    </citation>
    <scope>NUCLEOTIDE SEQUENCE [LARGE SCALE GENOMIC DNA]</scope>
    <source>
        <strain evidence="3">B10K-DU-021-33</strain>
        <tissue evidence="3">Mixed tissue sample</tissue>
    </source>
</reference>
<feature type="non-terminal residue" evidence="3">
    <location>
        <position position="1"/>
    </location>
</feature>
<feature type="coiled-coil region" evidence="2">
    <location>
        <begin position="378"/>
        <end position="490"/>
    </location>
</feature>
<dbReference type="EMBL" id="VYZF01000434">
    <property type="protein sequence ID" value="NWT40435.1"/>
    <property type="molecule type" value="Genomic_DNA"/>
</dbReference>
<evidence type="ECO:0000256" key="1">
    <source>
        <dbReference type="ARBA" id="ARBA00023054"/>
    </source>
</evidence>
<sequence>LENLVIPMRNGLCSQKYKPIDYKHLYELAAVEKMASAKIQLKIKKTEQISKINKEQTLLKQHQRVWWQEHKRLSENRQKTEADIKTFLDEESHKHNFFLDMRDLEHKLSKERDTYQKNTVVPIWQLKENLKSRLSEMQCYLSEESCLKSKFNPVEMLQQLELVKKQQKAILEFLILESLALERELEDYNTKAVAHSFEEKNGLFLEVPSALLSLECPYPELKTLLINEYQKLASGYQSKLQEIDHQLKVLYRNIDWNEEDQWVFQTVLNQYPSNLGRRRTLYLDVLQRYLPHKSRHDLVVHEKAWDRYHFIRNQRRVLILNWVQARKAFLLKAATTVAEASAAHEAEVVLANTRQKQQEICADLKAKVLQWKAQQEEAAQLQAAVAARRKEKKDEEERLQKEREMIRRAQDKEKLKKYWAEKQLKWQEQEEKDLQRLEELRKLMAEQAVKDRERVKFRQALLEKRLLEKKQLALQEAREEEEKEKCLEALRQQVAVVAKLDPARVVADTAASRARVGIGTNEELDLQKPLFKLHTYSEQQIISDPRLRVELALREAGLHKTLYAKEILPKIPPLKVPRRDMESTAFKM</sequence>
<proteinExistence type="predicted"/>
<keyword evidence="1 2" id="KW-0175">Coiled coil</keyword>
<name>A0A7K5NBZ7_CHRMC</name>
<dbReference type="Proteomes" id="UP000524558">
    <property type="component" value="Unassembled WGS sequence"/>
</dbReference>
<evidence type="ECO:0000313" key="3">
    <source>
        <dbReference type="EMBL" id="NWT40435.1"/>
    </source>
</evidence>
<gene>
    <name evidence="3" type="primary">Ccdc148</name>
    <name evidence="3" type="ORF">CHRMAC_R09028</name>
</gene>
<dbReference type="PANTHER" id="PTHR21549:SF1">
    <property type="entry name" value="COILED-COIL DOMAIN-CONTAINING PROTEIN 148"/>
    <property type="match status" value="1"/>
</dbReference>